<dbReference type="AlphaFoldDB" id="A0A0C3S902"/>
<organism evidence="1 2">
    <name type="scientific">Phlebiopsis gigantea (strain 11061_1 CR5-6)</name>
    <name type="common">White-rot fungus</name>
    <name type="synonym">Peniophora gigantea</name>
    <dbReference type="NCBI Taxonomy" id="745531"/>
    <lineage>
        <taxon>Eukaryota</taxon>
        <taxon>Fungi</taxon>
        <taxon>Dikarya</taxon>
        <taxon>Basidiomycota</taxon>
        <taxon>Agaricomycotina</taxon>
        <taxon>Agaricomycetes</taxon>
        <taxon>Polyporales</taxon>
        <taxon>Phanerochaetaceae</taxon>
        <taxon>Phlebiopsis</taxon>
    </lineage>
</organism>
<reference evidence="1 2" key="1">
    <citation type="journal article" date="2014" name="PLoS Genet.">
        <title>Analysis of the Phlebiopsis gigantea genome, transcriptome and secretome provides insight into its pioneer colonization strategies of wood.</title>
        <authorList>
            <person name="Hori C."/>
            <person name="Ishida T."/>
            <person name="Igarashi K."/>
            <person name="Samejima M."/>
            <person name="Suzuki H."/>
            <person name="Master E."/>
            <person name="Ferreira P."/>
            <person name="Ruiz-Duenas F.J."/>
            <person name="Held B."/>
            <person name="Canessa P."/>
            <person name="Larrondo L.F."/>
            <person name="Schmoll M."/>
            <person name="Druzhinina I.S."/>
            <person name="Kubicek C.P."/>
            <person name="Gaskell J.A."/>
            <person name="Kersten P."/>
            <person name="St John F."/>
            <person name="Glasner J."/>
            <person name="Sabat G."/>
            <person name="Splinter BonDurant S."/>
            <person name="Syed K."/>
            <person name="Yadav J."/>
            <person name="Mgbeahuruike A.C."/>
            <person name="Kovalchuk A."/>
            <person name="Asiegbu F.O."/>
            <person name="Lackner G."/>
            <person name="Hoffmeister D."/>
            <person name="Rencoret J."/>
            <person name="Gutierrez A."/>
            <person name="Sun H."/>
            <person name="Lindquist E."/>
            <person name="Barry K."/>
            <person name="Riley R."/>
            <person name="Grigoriev I.V."/>
            <person name="Henrissat B."/>
            <person name="Kues U."/>
            <person name="Berka R.M."/>
            <person name="Martinez A.T."/>
            <person name="Covert S.F."/>
            <person name="Blanchette R.A."/>
            <person name="Cullen D."/>
        </authorList>
    </citation>
    <scope>NUCLEOTIDE SEQUENCE [LARGE SCALE GENOMIC DNA]</scope>
    <source>
        <strain evidence="1 2">11061_1 CR5-6</strain>
    </source>
</reference>
<evidence type="ECO:0000313" key="2">
    <source>
        <dbReference type="Proteomes" id="UP000053257"/>
    </source>
</evidence>
<gene>
    <name evidence="1" type="ORF">PHLGIDRAFT_117737</name>
</gene>
<accession>A0A0C3S902</accession>
<dbReference type="EMBL" id="KN840489">
    <property type="protein sequence ID" value="KIP07867.1"/>
    <property type="molecule type" value="Genomic_DNA"/>
</dbReference>
<proteinExistence type="predicted"/>
<sequence length="278" mass="30925">MAVSAVYRDATRVCGLADFFAQVSRSTGDFGSDDLWGTSLVLRATPEYHARTVAENSGLVAQVLFEACLDMAEGADRTRRWTTEVLKVLHSAKAAMAEHGHNVSMSSHQAELEKAFVIAPQVFINDRASLNVPYRRLIALRLKFLLGSIDAAKRDLQSYRESQHLRAPEPRRNVQSSWFSSTRKAKNTAVATVADSDGPFDVVRSACVDANEVITGHADRYPQKKYHLSPSWSDVLTNPVALDEFIAILEWHQTVNDHDVQRFEASRANRTLVSLVKA</sequence>
<protein>
    <submittedName>
        <fullName evidence="1">Uncharacterized protein</fullName>
    </submittedName>
</protein>
<name>A0A0C3S902_PHLG1</name>
<evidence type="ECO:0000313" key="1">
    <source>
        <dbReference type="EMBL" id="KIP07867.1"/>
    </source>
</evidence>
<dbReference type="Proteomes" id="UP000053257">
    <property type="component" value="Unassembled WGS sequence"/>
</dbReference>
<keyword evidence="2" id="KW-1185">Reference proteome</keyword>
<dbReference type="HOGENOM" id="CLU_1001536_0_0_1"/>